<protein>
    <submittedName>
        <fullName evidence="1">Uncharacterized protein</fullName>
    </submittedName>
</protein>
<evidence type="ECO:0000313" key="1">
    <source>
        <dbReference type="EMBL" id="GAJ18623.1"/>
    </source>
</evidence>
<proteinExistence type="predicted"/>
<organism evidence="1">
    <name type="scientific">marine sediment metagenome</name>
    <dbReference type="NCBI Taxonomy" id="412755"/>
    <lineage>
        <taxon>unclassified sequences</taxon>
        <taxon>metagenomes</taxon>
        <taxon>ecological metagenomes</taxon>
    </lineage>
</organism>
<reference evidence="1" key="1">
    <citation type="journal article" date="2014" name="Front. Microbiol.">
        <title>High frequency of phylogenetically diverse reductive dehalogenase-homologous genes in deep subseafloor sedimentary metagenomes.</title>
        <authorList>
            <person name="Kawai M."/>
            <person name="Futagami T."/>
            <person name="Toyoda A."/>
            <person name="Takaki Y."/>
            <person name="Nishi S."/>
            <person name="Hori S."/>
            <person name="Arai W."/>
            <person name="Tsubouchi T."/>
            <person name="Morono Y."/>
            <person name="Uchiyama I."/>
            <person name="Ito T."/>
            <person name="Fujiyama A."/>
            <person name="Inagaki F."/>
            <person name="Takami H."/>
        </authorList>
    </citation>
    <scope>NUCLEOTIDE SEQUENCE</scope>
    <source>
        <strain evidence="1">Expedition CK06-06</strain>
    </source>
</reference>
<name>X1UMC1_9ZZZZ</name>
<gene>
    <name evidence="1" type="ORF">S12H4_61188</name>
</gene>
<comment type="caution">
    <text evidence="1">The sequence shown here is derived from an EMBL/GenBank/DDBJ whole genome shotgun (WGS) entry which is preliminary data.</text>
</comment>
<accession>X1UMC1</accession>
<sequence length="78" mass="9056">MGRYTWPDTFLSVTLNPGQSITLVSPFYYIDGWHDTHHTYEWTNSPPGMYSAGVRKKYYFRIIDELGNWSPYKSVGSA</sequence>
<dbReference type="EMBL" id="BARW01040529">
    <property type="protein sequence ID" value="GAJ18623.1"/>
    <property type="molecule type" value="Genomic_DNA"/>
</dbReference>
<dbReference type="AlphaFoldDB" id="X1UMC1"/>